<sequence>MDQGSDEKTGGKRHKHELEGAVKWTHRGTPYSELLLLNIDGPTNSSRHCQRLPPIVFWIMLCCHVD</sequence>
<gene>
    <name evidence="1" type="ORF">PISMIDRAFT_674259</name>
</gene>
<keyword evidence="2" id="KW-1185">Reference proteome</keyword>
<dbReference type="EMBL" id="KN833694">
    <property type="protein sequence ID" value="KIK27939.1"/>
    <property type="molecule type" value="Genomic_DNA"/>
</dbReference>
<evidence type="ECO:0000313" key="2">
    <source>
        <dbReference type="Proteomes" id="UP000054018"/>
    </source>
</evidence>
<name>A0A0C9ZPG3_9AGAM</name>
<reference evidence="1 2" key="1">
    <citation type="submission" date="2014-04" db="EMBL/GenBank/DDBJ databases">
        <authorList>
            <consortium name="DOE Joint Genome Institute"/>
            <person name="Kuo A."/>
            <person name="Kohler A."/>
            <person name="Costa M.D."/>
            <person name="Nagy L.G."/>
            <person name="Floudas D."/>
            <person name="Copeland A."/>
            <person name="Barry K.W."/>
            <person name="Cichocki N."/>
            <person name="Veneault-Fourrey C."/>
            <person name="LaButti K."/>
            <person name="Lindquist E.A."/>
            <person name="Lipzen A."/>
            <person name="Lundell T."/>
            <person name="Morin E."/>
            <person name="Murat C."/>
            <person name="Sun H."/>
            <person name="Tunlid A."/>
            <person name="Henrissat B."/>
            <person name="Grigoriev I.V."/>
            <person name="Hibbett D.S."/>
            <person name="Martin F."/>
            <person name="Nordberg H.P."/>
            <person name="Cantor M.N."/>
            <person name="Hua S.X."/>
        </authorList>
    </citation>
    <scope>NUCLEOTIDE SEQUENCE [LARGE SCALE GENOMIC DNA]</scope>
    <source>
        <strain evidence="1 2">441</strain>
    </source>
</reference>
<reference evidence="2" key="2">
    <citation type="submission" date="2015-01" db="EMBL/GenBank/DDBJ databases">
        <title>Evolutionary Origins and Diversification of the Mycorrhizal Mutualists.</title>
        <authorList>
            <consortium name="DOE Joint Genome Institute"/>
            <consortium name="Mycorrhizal Genomics Consortium"/>
            <person name="Kohler A."/>
            <person name="Kuo A."/>
            <person name="Nagy L.G."/>
            <person name="Floudas D."/>
            <person name="Copeland A."/>
            <person name="Barry K.W."/>
            <person name="Cichocki N."/>
            <person name="Veneault-Fourrey C."/>
            <person name="LaButti K."/>
            <person name="Lindquist E.A."/>
            <person name="Lipzen A."/>
            <person name="Lundell T."/>
            <person name="Morin E."/>
            <person name="Murat C."/>
            <person name="Riley R."/>
            <person name="Ohm R."/>
            <person name="Sun H."/>
            <person name="Tunlid A."/>
            <person name="Henrissat B."/>
            <person name="Grigoriev I.V."/>
            <person name="Hibbett D.S."/>
            <person name="Martin F."/>
        </authorList>
    </citation>
    <scope>NUCLEOTIDE SEQUENCE [LARGE SCALE GENOMIC DNA]</scope>
    <source>
        <strain evidence="2">441</strain>
    </source>
</reference>
<accession>A0A0C9ZPG3</accession>
<evidence type="ECO:0000313" key="1">
    <source>
        <dbReference type="EMBL" id="KIK27939.1"/>
    </source>
</evidence>
<protein>
    <submittedName>
        <fullName evidence="1">Uncharacterized protein</fullName>
    </submittedName>
</protein>
<organism evidence="1 2">
    <name type="scientific">Pisolithus microcarpus 441</name>
    <dbReference type="NCBI Taxonomy" id="765257"/>
    <lineage>
        <taxon>Eukaryota</taxon>
        <taxon>Fungi</taxon>
        <taxon>Dikarya</taxon>
        <taxon>Basidiomycota</taxon>
        <taxon>Agaricomycotina</taxon>
        <taxon>Agaricomycetes</taxon>
        <taxon>Agaricomycetidae</taxon>
        <taxon>Boletales</taxon>
        <taxon>Sclerodermatineae</taxon>
        <taxon>Pisolithaceae</taxon>
        <taxon>Pisolithus</taxon>
    </lineage>
</organism>
<proteinExistence type="predicted"/>
<dbReference type="Proteomes" id="UP000054018">
    <property type="component" value="Unassembled WGS sequence"/>
</dbReference>
<dbReference type="HOGENOM" id="CLU_2832112_0_0_1"/>
<dbReference type="AlphaFoldDB" id="A0A0C9ZPG3"/>